<comment type="caution">
    <text evidence="1">The sequence shown here is derived from an EMBL/GenBank/DDBJ whole genome shotgun (WGS) entry which is preliminary data.</text>
</comment>
<dbReference type="Proteomes" id="UP000798662">
    <property type="component" value="Chromosome 2"/>
</dbReference>
<keyword evidence="2" id="KW-1185">Reference proteome</keyword>
<evidence type="ECO:0000313" key="1">
    <source>
        <dbReference type="EMBL" id="KAK1865056.1"/>
    </source>
</evidence>
<proteinExistence type="predicted"/>
<reference evidence="1" key="1">
    <citation type="submission" date="2019-11" db="EMBL/GenBank/DDBJ databases">
        <title>Nori genome reveals adaptations in red seaweeds to the harsh intertidal environment.</title>
        <authorList>
            <person name="Wang D."/>
            <person name="Mao Y."/>
        </authorList>
    </citation>
    <scope>NUCLEOTIDE SEQUENCE</scope>
    <source>
        <tissue evidence="1">Gametophyte</tissue>
    </source>
</reference>
<organism evidence="1 2">
    <name type="scientific">Pyropia yezoensis</name>
    <name type="common">Susabi-nori</name>
    <name type="synonym">Porphyra yezoensis</name>
    <dbReference type="NCBI Taxonomy" id="2788"/>
    <lineage>
        <taxon>Eukaryota</taxon>
        <taxon>Rhodophyta</taxon>
        <taxon>Bangiophyceae</taxon>
        <taxon>Bangiales</taxon>
        <taxon>Bangiaceae</taxon>
        <taxon>Pyropia</taxon>
    </lineage>
</organism>
<dbReference type="EMBL" id="CM020619">
    <property type="protein sequence ID" value="KAK1865056.1"/>
    <property type="molecule type" value="Genomic_DNA"/>
</dbReference>
<protein>
    <submittedName>
        <fullName evidence="1">Uncharacterized protein</fullName>
    </submittedName>
</protein>
<accession>A0ACC3C5N2</accession>
<name>A0ACC3C5N2_PYRYE</name>
<sequence>MMAPLTARVHHVGLTVLDLSAATAFFLDVLGFSKAGADDLPLPLTSPLPWRHWYLGGGKTIDGATLPHHRNQL</sequence>
<gene>
    <name evidence="1" type="ORF">I4F81_007591</name>
</gene>
<evidence type="ECO:0000313" key="2">
    <source>
        <dbReference type="Proteomes" id="UP000798662"/>
    </source>
</evidence>